<keyword evidence="2" id="KW-1185">Reference proteome</keyword>
<dbReference type="AlphaFoldDB" id="A0AAD6Y1L7"/>
<gene>
    <name evidence="1" type="ORF">GGX14DRAFT_606123</name>
</gene>
<evidence type="ECO:0000313" key="1">
    <source>
        <dbReference type="EMBL" id="KAJ7190275.1"/>
    </source>
</evidence>
<organism evidence="1 2">
    <name type="scientific">Mycena pura</name>
    <dbReference type="NCBI Taxonomy" id="153505"/>
    <lineage>
        <taxon>Eukaryota</taxon>
        <taxon>Fungi</taxon>
        <taxon>Dikarya</taxon>
        <taxon>Basidiomycota</taxon>
        <taxon>Agaricomycotina</taxon>
        <taxon>Agaricomycetes</taxon>
        <taxon>Agaricomycetidae</taxon>
        <taxon>Agaricales</taxon>
        <taxon>Marasmiineae</taxon>
        <taxon>Mycenaceae</taxon>
        <taxon>Mycena</taxon>
    </lineage>
</organism>
<proteinExistence type="predicted"/>
<evidence type="ECO:0000313" key="2">
    <source>
        <dbReference type="Proteomes" id="UP001219525"/>
    </source>
</evidence>
<name>A0AAD6Y1L7_9AGAR</name>
<sequence>MRQSFFELLLTNAPPAPWRILGLAYITHATQGFYSASRFSVLARSLGAHTRARTGSVRVPRPREWRRWGLDNDDPSGHAFLHLSRSFLASSAGFRAGRLSLGPSIPRPVTKPAEMADLATLRRHEEERVYVLFQIRLKCLPSLKDAKKLAVTSHWRLVNTLQTIFKW</sequence>
<dbReference type="Proteomes" id="UP001219525">
    <property type="component" value="Unassembled WGS sequence"/>
</dbReference>
<comment type="caution">
    <text evidence="1">The sequence shown here is derived from an EMBL/GenBank/DDBJ whole genome shotgun (WGS) entry which is preliminary data.</text>
</comment>
<accession>A0AAD6Y1L7</accession>
<reference evidence="1" key="1">
    <citation type="submission" date="2023-03" db="EMBL/GenBank/DDBJ databases">
        <title>Massive genome expansion in bonnet fungi (Mycena s.s.) driven by repeated elements and novel gene families across ecological guilds.</title>
        <authorList>
            <consortium name="Lawrence Berkeley National Laboratory"/>
            <person name="Harder C.B."/>
            <person name="Miyauchi S."/>
            <person name="Viragh M."/>
            <person name="Kuo A."/>
            <person name="Thoen E."/>
            <person name="Andreopoulos B."/>
            <person name="Lu D."/>
            <person name="Skrede I."/>
            <person name="Drula E."/>
            <person name="Henrissat B."/>
            <person name="Morin E."/>
            <person name="Kohler A."/>
            <person name="Barry K."/>
            <person name="LaButti K."/>
            <person name="Morin E."/>
            <person name="Salamov A."/>
            <person name="Lipzen A."/>
            <person name="Mereny Z."/>
            <person name="Hegedus B."/>
            <person name="Baldrian P."/>
            <person name="Stursova M."/>
            <person name="Weitz H."/>
            <person name="Taylor A."/>
            <person name="Grigoriev I.V."/>
            <person name="Nagy L.G."/>
            <person name="Martin F."/>
            <person name="Kauserud H."/>
        </authorList>
    </citation>
    <scope>NUCLEOTIDE SEQUENCE</scope>
    <source>
        <strain evidence="1">9144</strain>
    </source>
</reference>
<protein>
    <submittedName>
        <fullName evidence="1">Uncharacterized protein</fullName>
    </submittedName>
</protein>
<dbReference type="EMBL" id="JARJCW010000153">
    <property type="protein sequence ID" value="KAJ7190275.1"/>
    <property type="molecule type" value="Genomic_DNA"/>
</dbReference>